<name>A0AAJ8BXD5_ASPNG</name>
<reference evidence="1" key="2">
    <citation type="submission" date="2025-08" db="UniProtKB">
        <authorList>
            <consortium name="RefSeq"/>
        </authorList>
    </citation>
    <scope>IDENTIFICATION</scope>
</reference>
<reference evidence="1" key="1">
    <citation type="submission" date="2025-02" db="EMBL/GenBank/DDBJ databases">
        <authorList>
            <consortium name="NCBI Genome Project"/>
        </authorList>
    </citation>
    <scope>NUCLEOTIDE SEQUENCE</scope>
</reference>
<dbReference type="VEuPathDB" id="FungiDB:An08g07880"/>
<evidence type="ECO:0000313" key="1">
    <source>
        <dbReference type="RefSeq" id="XP_059604141.1"/>
    </source>
</evidence>
<dbReference type="KEGG" id="ang:An08g07880"/>
<dbReference type="RefSeq" id="XP_059604141.1">
    <property type="nucleotide sequence ID" value="XM_059749209.1"/>
</dbReference>
<proteinExistence type="predicted"/>
<protein>
    <submittedName>
        <fullName evidence="1">Uncharacterized protein</fullName>
    </submittedName>
</protein>
<gene>
    <name evidence="1" type="ORF">An08g07880</name>
</gene>
<organism evidence="1">
    <name type="scientific">Aspergillus niger</name>
    <dbReference type="NCBI Taxonomy" id="5061"/>
    <lineage>
        <taxon>Eukaryota</taxon>
        <taxon>Fungi</taxon>
        <taxon>Dikarya</taxon>
        <taxon>Ascomycota</taxon>
        <taxon>Pezizomycotina</taxon>
        <taxon>Eurotiomycetes</taxon>
        <taxon>Eurotiomycetidae</taxon>
        <taxon>Eurotiales</taxon>
        <taxon>Aspergillaceae</taxon>
        <taxon>Aspergillus</taxon>
        <taxon>Aspergillus subgen. Circumdati</taxon>
    </lineage>
</organism>
<dbReference type="GeneID" id="84591756"/>
<dbReference type="AlphaFoldDB" id="A0AAJ8BXD5"/>
<accession>A0AAJ8BXD5</accession>
<sequence>MVTISSSIRANPQWGEWMPHGPGGGPIPVTPSGAIPHWGFPALEAGREDRRVSTLFVIPIDAPGLRGAQSGPLGAILELTAAPSDHYASFSYKYHPFLTLLSVLEFE</sequence>